<accession>A0A1D7YKE6</accession>
<protein>
    <submittedName>
        <fullName evidence="1">Uncharacterized protein</fullName>
    </submittedName>
</protein>
<evidence type="ECO:0000313" key="1">
    <source>
        <dbReference type="EMBL" id="AOR36067.1"/>
    </source>
</evidence>
<dbReference type="Proteomes" id="UP000094960">
    <property type="component" value="Chromosome"/>
</dbReference>
<evidence type="ECO:0000313" key="2">
    <source>
        <dbReference type="Proteomes" id="UP000094960"/>
    </source>
</evidence>
<dbReference type="KEGG" id="spun:BFF78_37935"/>
<name>A0A1D7YKE6_9ACTN</name>
<dbReference type="AlphaFoldDB" id="A0A1D7YKE6"/>
<reference evidence="2" key="1">
    <citation type="submission" date="2016-09" db="EMBL/GenBank/DDBJ databases">
        <title>Streptomyces puniciscabiei strain:TW1S1 Genome sequencing and assembly.</title>
        <authorList>
            <person name="Kim M.-K."/>
            <person name="Kim S.B."/>
        </authorList>
    </citation>
    <scope>NUCLEOTIDE SEQUENCE [LARGE SCALE GENOMIC DNA]</scope>
    <source>
        <strain evidence="2">TW1S1</strain>
    </source>
</reference>
<organism evidence="1 2">
    <name type="scientific">Streptomyces fodineus</name>
    <dbReference type="NCBI Taxonomy" id="1904616"/>
    <lineage>
        <taxon>Bacteria</taxon>
        <taxon>Bacillati</taxon>
        <taxon>Actinomycetota</taxon>
        <taxon>Actinomycetes</taxon>
        <taxon>Kitasatosporales</taxon>
        <taxon>Streptomycetaceae</taxon>
        <taxon>Streptomyces</taxon>
    </lineage>
</organism>
<gene>
    <name evidence="1" type="ORF">BFF78_37935</name>
</gene>
<proteinExistence type="predicted"/>
<keyword evidence="2" id="KW-1185">Reference proteome</keyword>
<sequence length="117" mass="12608">MARGQRPQHELPARVTALADAARLRDLAERVDRAAGVATAERHPVLVRATVVGDRHDVLRAVGELDELGQRPAPGDVERRGDAVGRECANPLDEALTVGDGLGPQRALRRRAQPLFA</sequence>
<dbReference type="EMBL" id="CP017248">
    <property type="protein sequence ID" value="AOR36067.1"/>
    <property type="molecule type" value="Genomic_DNA"/>
</dbReference>